<dbReference type="Proteomes" id="UP000271603">
    <property type="component" value="Chromosome"/>
</dbReference>
<dbReference type="InterPro" id="IPR036390">
    <property type="entry name" value="WH_DNA-bd_sf"/>
</dbReference>
<dbReference type="Gene3D" id="3.40.190.290">
    <property type="match status" value="1"/>
</dbReference>
<dbReference type="EMBL" id="LR134155">
    <property type="protein sequence ID" value="VEA68121.1"/>
    <property type="molecule type" value="Genomic_DNA"/>
</dbReference>
<dbReference type="PROSITE" id="PS50931">
    <property type="entry name" value="HTH_LYSR"/>
    <property type="match status" value="1"/>
</dbReference>
<evidence type="ECO:0000313" key="7">
    <source>
        <dbReference type="EMBL" id="VEA68121.1"/>
    </source>
</evidence>
<accession>A0A447QDR8</accession>
<evidence type="ECO:0000256" key="2">
    <source>
        <dbReference type="ARBA" id="ARBA00022491"/>
    </source>
</evidence>
<keyword evidence="5" id="KW-0804">Transcription</keyword>
<comment type="similarity">
    <text evidence="1">Belongs to the LysR transcriptional regulatory family.</text>
</comment>
<evidence type="ECO:0000256" key="3">
    <source>
        <dbReference type="ARBA" id="ARBA00023015"/>
    </source>
</evidence>
<keyword evidence="3" id="KW-0805">Transcription regulation</keyword>
<organism evidence="7 8">
    <name type="scientific">Serratia rubidaea</name>
    <name type="common">Serratia marinorubra</name>
    <dbReference type="NCBI Taxonomy" id="61652"/>
    <lineage>
        <taxon>Bacteria</taxon>
        <taxon>Pseudomonadati</taxon>
        <taxon>Pseudomonadota</taxon>
        <taxon>Gammaproteobacteria</taxon>
        <taxon>Enterobacterales</taxon>
        <taxon>Yersiniaceae</taxon>
        <taxon>Serratia</taxon>
    </lineage>
</organism>
<dbReference type="FunFam" id="1.10.10.10:FF:000001">
    <property type="entry name" value="LysR family transcriptional regulator"/>
    <property type="match status" value="1"/>
</dbReference>
<dbReference type="Pfam" id="PF00126">
    <property type="entry name" value="HTH_1"/>
    <property type="match status" value="1"/>
</dbReference>
<protein>
    <submittedName>
        <fullName evidence="7">D-malate degradation protein R</fullName>
    </submittedName>
</protein>
<keyword evidence="4" id="KW-0238">DNA-binding</keyword>
<name>A0A447QDR8_SERRU</name>
<sequence length="297" mass="33628">MLDKLTGMRAFVVVVQTGSFVAAADRLDMSPQMVARHIATLEKQLETRLLNRTTRRQSLTPAGSLYYRRCETILQAINSAEREASSSSAILAGTLRLNAPVTFGRYVLVDFLSIFLERYPQMRIELILSDDVINPASEDFDLVIRIGELDKKLRLAAKPLPAYRFIACAAPQYLAKYGHPEQPSDLKHHECLVFAPWSAGLSHYWPFSSSEGYAEVMVNSRLAINDWGAILEAALRGTGLLFGYEKGLERFIKMGKLVPVLEDFNIPPREMHLLYDPSRANENRYKVFIDELYEHLS</sequence>
<dbReference type="PANTHER" id="PTHR30537:SF5">
    <property type="entry name" value="HTH-TYPE TRANSCRIPTIONAL ACTIVATOR TTDR-RELATED"/>
    <property type="match status" value="1"/>
</dbReference>
<dbReference type="GO" id="GO:0006351">
    <property type="term" value="P:DNA-templated transcription"/>
    <property type="evidence" value="ECO:0007669"/>
    <property type="project" value="TreeGrafter"/>
</dbReference>
<evidence type="ECO:0000259" key="6">
    <source>
        <dbReference type="PROSITE" id="PS50931"/>
    </source>
</evidence>
<dbReference type="InterPro" id="IPR058163">
    <property type="entry name" value="LysR-type_TF_proteobact-type"/>
</dbReference>
<reference evidence="7 8" key="1">
    <citation type="submission" date="2018-12" db="EMBL/GenBank/DDBJ databases">
        <authorList>
            <consortium name="Pathogen Informatics"/>
        </authorList>
    </citation>
    <scope>NUCLEOTIDE SEQUENCE [LARGE SCALE GENOMIC DNA]</scope>
    <source>
        <strain evidence="7 8">NCTC9419</strain>
    </source>
</reference>
<feature type="domain" description="HTH lysR-type" evidence="6">
    <location>
        <begin position="3"/>
        <end position="60"/>
    </location>
</feature>
<dbReference type="InterPro" id="IPR005119">
    <property type="entry name" value="LysR_subst-bd"/>
</dbReference>
<dbReference type="SUPFAM" id="SSF53850">
    <property type="entry name" value="Periplasmic binding protein-like II"/>
    <property type="match status" value="1"/>
</dbReference>
<dbReference type="GO" id="GO:0003700">
    <property type="term" value="F:DNA-binding transcription factor activity"/>
    <property type="evidence" value="ECO:0007669"/>
    <property type="project" value="InterPro"/>
</dbReference>
<keyword evidence="2" id="KW-0678">Repressor</keyword>
<dbReference type="AlphaFoldDB" id="A0A447QDR8"/>
<evidence type="ECO:0000313" key="8">
    <source>
        <dbReference type="Proteomes" id="UP000271603"/>
    </source>
</evidence>
<dbReference type="SUPFAM" id="SSF46785">
    <property type="entry name" value="Winged helix' DNA-binding domain"/>
    <property type="match status" value="1"/>
</dbReference>
<dbReference type="GO" id="GO:0043565">
    <property type="term" value="F:sequence-specific DNA binding"/>
    <property type="evidence" value="ECO:0007669"/>
    <property type="project" value="TreeGrafter"/>
</dbReference>
<evidence type="ECO:0000256" key="5">
    <source>
        <dbReference type="ARBA" id="ARBA00023163"/>
    </source>
</evidence>
<evidence type="ECO:0000256" key="1">
    <source>
        <dbReference type="ARBA" id="ARBA00009437"/>
    </source>
</evidence>
<gene>
    <name evidence="7" type="primary">dmlR_2</name>
    <name evidence="7" type="ORF">NCTC9419_00278</name>
</gene>
<dbReference type="Gene3D" id="1.10.10.10">
    <property type="entry name" value="Winged helix-like DNA-binding domain superfamily/Winged helix DNA-binding domain"/>
    <property type="match status" value="1"/>
</dbReference>
<dbReference type="Pfam" id="PF03466">
    <property type="entry name" value="LysR_substrate"/>
    <property type="match status" value="1"/>
</dbReference>
<dbReference type="PANTHER" id="PTHR30537">
    <property type="entry name" value="HTH-TYPE TRANSCRIPTIONAL REGULATOR"/>
    <property type="match status" value="1"/>
</dbReference>
<dbReference type="InterPro" id="IPR036388">
    <property type="entry name" value="WH-like_DNA-bd_sf"/>
</dbReference>
<dbReference type="InterPro" id="IPR000847">
    <property type="entry name" value="LysR_HTH_N"/>
</dbReference>
<proteinExistence type="inferred from homology"/>
<evidence type="ECO:0000256" key="4">
    <source>
        <dbReference type="ARBA" id="ARBA00023125"/>
    </source>
</evidence>